<organism evidence="3 4">
    <name type="scientific">Talaromyces proteolyticus</name>
    <dbReference type="NCBI Taxonomy" id="1131652"/>
    <lineage>
        <taxon>Eukaryota</taxon>
        <taxon>Fungi</taxon>
        <taxon>Dikarya</taxon>
        <taxon>Ascomycota</taxon>
        <taxon>Pezizomycotina</taxon>
        <taxon>Eurotiomycetes</taxon>
        <taxon>Eurotiomycetidae</taxon>
        <taxon>Eurotiales</taxon>
        <taxon>Trichocomaceae</taxon>
        <taxon>Talaromyces</taxon>
        <taxon>Talaromyces sect. Bacilispori</taxon>
    </lineage>
</organism>
<dbReference type="Gene3D" id="1.10.1410.10">
    <property type="match status" value="1"/>
</dbReference>
<dbReference type="PANTHER" id="PTHR23092:SF50">
    <property type="entry name" value="MTF2-LIKE C-TERMINAL DOMAIN-CONTAINING PROTEIN"/>
    <property type="match status" value="1"/>
</dbReference>
<dbReference type="GO" id="GO:1990817">
    <property type="term" value="F:poly(A) RNA polymerase activity"/>
    <property type="evidence" value="ECO:0007669"/>
    <property type="project" value="InterPro"/>
</dbReference>
<feature type="region of interest" description="Disordered" evidence="1">
    <location>
        <begin position="91"/>
        <end position="143"/>
    </location>
</feature>
<dbReference type="GO" id="GO:0031499">
    <property type="term" value="C:TRAMP complex"/>
    <property type="evidence" value="ECO:0007669"/>
    <property type="project" value="TreeGrafter"/>
</dbReference>
<reference evidence="3" key="1">
    <citation type="submission" date="2021-12" db="EMBL/GenBank/DDBJ databases">
        <title>Convergent genome expansion in fungi linked to evolution of root-endophyte symbiosis.</title>
        <authorList>
            <consortium name="DOE Joint Genome Institute"/>
            <person name="Ke Y.-H."/>
            <person name="Bonito G."/>
            <person name="Liao H.-L."/>
            <person name="Looney B."/>
            <person name="Rojas-Flechas A."/>
            <person name="Nash J."/>
            <person name="Hameed K."/>
            <person name="Schadt C."/>
            <person name="Martin F."/>
            <person name="Crous P.W."/>
            <person name="Miettinen O."/>
            <person name="Magnuson J.K."/>
            <person name="Labbe J."/>
            <person name="Jacobson D."/>
            <person name="Doktycz M.J."/>
            <person name="Veneault-Fourrey C."/>
            <person name="Kuo A."/>
            <person name="Mondo S."/>
            <person name="Calhoun S."/>
            <person name="Riley R."/>
            <person name="Ohm R."/>
            <person name="LaButti K."/>
            <person name="Andreopoulos B."/>
            <person name="Pangilinan J."/>
            <person name="Nolan M."/>
            <person name="Tritt A."/>
            <person name="Clum A."/>
            <person name="Lipzen A."/>
            <person name="Daum C."/>
            <person name="Barry K."/>
            <person name="Grigoriev I.V."/>
            <person name="Vilgalys R."/>
        </authorList>
    </citation>
    <scope>NUCLEOTIDE SEQUENCE</scope>
    <source>
        <strain evidence="3">PMI_201</strain>
    </source>
</reference>
<name>A0AAD4PU32_9EURO</name>
<dbReference type="GeneID" id="70247970"/>
<evidence type="ECO:0000313" key="4">
    <source>
        <dbReference type="Proteomes" id="UP001201262"/>
    </source>
</evidence>
<dbReference type="SUPFAM" id="SSF81301">
    <property type="entry name" value="Nucleotidyltransferase"/>
    <property type="match status" value="1"/>
</dbReference>
<dbReference type="SUPFAM" id="SSF81631">
    <property type="entry name" value="PAP/OAS1 substrate-binding domain"/>
    <property type="match status" value="1"/>
</dbReference>
<evidence type="ECO:0000313" key="3">
    <source>
        <dbReference type="EMBL" id="KAH8688849.1"/>
    </source>
</evidence>
<dbReference type="EMBL" id="JAJTJA010000017">
    <property type="protein sequence ID" value="KAH8688849.1"/>
    <property type="molecule type" value="Genomic_DNA"/>
</dbReference>
<dbReference type="GO" id="GO:0005730">
    <property type="term" value="C:nucleolus"/>
    <property type="evidence" value="ECO:0007669"/>
    <property type="project" value="TreeGrafter"/>
</dbReference>
<dbReference type="GO" id="GO:0043634">
    <property type="term" value="P:polyadenylation-dependent ncRNA catabolic process"/>
    <property type="evidence" value="ECO:0007669"/>
    <property type="project" value="TreeGrafter"/>
</dbReference>
<comment type="caution">
    <text evidence="3">The sequence shown here is derived from an EMBL/GenBank/DDBJ whole genome shotgun (WGS) entry which is preliminary data.</text>
</comment>
<feature type="compositionally biased region" description="Polar residues" evidence="1">
    <location>
        <begin position="100"/>
        <end position="110"/>
    </location>
</feature>
<accession>A0AAD4PU32</accession>
<dbReference type="InterPro" id="IPR054708">
    <property type="entry name" value="MTPAP-like_central"/>
</dbReference>
<gene>
    <name evidence="3" type="ORF">BGW36DRAFT_392270</name>
</gene>
<dbReference type="Gene3D" id="3.30.460.10">
    <property type="entry name" value="Beta Polymerase, domain 2"/>
    <property type="match status" value="1"/>
</dbReference>
<dbReference type="RefSeq" id="XP_046065321.1">
    <property type="nucleotide sequence ID" value="XM_046217683.1"/>
</dbReference>
<dbReference type="InterPro" id="IPR043519">
    <property type="entry name" value="NT_sf"/>
</dbReference>
<evidence type="ECO:0000259" key="2">
    <source>
        <dbReference type="Pfam" id="PF22600"/>
    </source>
</evidence>
<protein>
    <recommendedName>
        <fullName evidence="2">Poly(A) RNA polymerase mitochondrial-like central palm domain-containing protein</fullName>
    </recommendedName>
</protein>
<dbReference type="GO" id="GO:0031123">
    <property type="term" value="P:RNA 3'-end processing"/>
    <property type="evidence" value="ECO:0007669"/>
    <property type="project" value="TreeGrafter"/>
</dbReference>
<dbReference type="InterPro" id="IPR045862">
    <property type="entry name" value="Trf4-like"/>
</dbReference>
<evidence type="ECO:0000256" key="1">
    <source>
        <dbReference type="SAM" id="MobiDB-lite"/>
    </source>
</evidence>
<dbReference type="Pfam" id="PF22600">
    <property type="entry name" value="MTPAP-like_central"/>
    <property type="match status" value="1"/>
</dbReference>
<proteinExistence type="predicted"/>
<keyword evidence="4" id="KW-1185">Reference proteome</keyword>
<feature type="domain" description="Poly(A) RNA polymerase mitochondrial-like central palm" evidence="2">
    <location>
        <begin position="168"/>
        <end position="294"/>
    </location>
</feature>
<dbReference type="GO" id="GO:0003729">
    <property type="term" value="F:mRNA binding"/>
    <property type="evidence" value="ECO:0007669"/>
    <property type="project" value="TreeGrafter"/>
</dbReference>
<dbReference type="GO" id="GO:0010605">
    <property type="term" value="P:negative regulation of macromolecule metabolic process"/>
    <property type="evidence" value="ECO:0007669"/>
    <property type="project" value="UniProtKB-ARBA"/>
</dbReference>
<dbReference type="PANTHER" id="PTHR23092">
    <property type="entry name" value="POLY(A) RNA POLYMERASE"/>
    <property type="match status" value="1"/>
</dbReference>
<dbReference type="AlphaFoldDB" id="A0AAD4PU32"/>
<dbReference type="Proteomes" id="UP001201262">
    <property type="component" value="Unassembled WGS sequence"/>
</dbReference>
<sequence>MRYERLVIPPQCCALGDCRMALGGRGRASLWSLTTSQARYYRTNSLYKAGPRTAIHRDSLQKTLEAHRVANRAKVIRKVYLNEPDPRIYRPLILQPDAEPNTTNQPSTAQEPEISEKPLLTKQLDGRQEKPSKPSKRASLGVRGGRVAQCPWLGLSKSGRAETGESRLSTEISALAEYLRPSHPEESIVSRIVGKIAEHVAAAVPNASELVGSRSTQIAISSSDINLMILVDPPTGDRASSSMNPKTTKTFTSIIEKLHAEIRRNSVFDDLAIVEGKSPILSMTHQASGLPIKIFCGYNLPHSDAYITASLSTLPSLLPLYVVLRALLESRNLFGWEKASLDSYGLILIISAFLKQKSPEWQKRGLGEQLLALLDTYSSQVNLETVGVAVEPASFFTLSSVRRAEKENQLSELHPVLIGQRALLRFKVHAASKANYLAAKHLCIQDPTNHLHDAGLQCVRTAELQGILADAHRDLTFAVGKWDQSDTSILGQALHANFDDLERIRTAMTVL</sequence>